<evidence type="ECO:0000313" key="2">
    <source>
        <dbReference type="EnsemblMetazoa" id="MESCA002127-PA"/>
    </source>
</evidence>
<feature type="region of interest" description="Disordered" evidence="1">
    <location>
        <begin position="1"/>
        <end position="53"/>
    </location>
</feature>
<accession>T1GFI5</accession>
<feature type="compositionally biased region" description="Polar residues" evidence="1">
    <location>
        <begin position="18"/>
        <end position="30"/>
    </location>
</feature>
<reference evidence="2" key="2">
    <citation type="submission" date="2015-06" db="UniProtKB">
        <authorList>
            <consortium name="EnsemblMetazoa"/>
        </authorList>
    </citation>
    <scope>IDENTIFICATION</scope>
</reference>
<evidence type="ECO:0000313" key="3">
    <source>
        <dbReference type="Proteomes" id="UP000015102"/>
    </source>
</evidence>
<protein>
    <submittedName>
        <fullName evidence="2">Uncharacterized protein</fullName>
    </submittedName>
</protein>
<keyword evidence="3" id="KW-1185">Reference proteome</keyword>
<sequence>MDSQFEQPIYGVRDEQSIYGTSRRLSTIQRRQPKVDFPPPPPNPAYLTDDISPYQDTGYRSISDYYGSGHSSLSPPASYHRSPNMIYGSVYGPINGGSGGSGGPVDSIYDSSRKTSSIYSYGNIGLSKKGLLQIDYSCSWDDLDRMIGRTIYE</sequence>
<name>T1GFI5_MEGSC</name>
<dbReference type="AlphaFoldDB" id="T1GFI5"/>
<evidence type="ECO:0000256" key="1">
    <source>
        <dbReference type="SAM" id="MobiDB-lite"/>
    </source>
</evidence>
<reference evidence="3" key="1">
    <citation type="submission" date="2013-02" db="EMBL/GenBank/DDBJ databases">
        <authorList>
            <person name="Hughes D."/>
        </authorList>
    </citation>
    <scope>NUCLEOTIDE SEQUENCE</scope>
    <source>
        <strain>Durham</strain>
        <strain evidence="3">NC isolate 2 -- Noor lab</strain>
    </source>
</reference>
<dbReference type="HOGENOM" id="CLU_1715346_0_0_1"/>
<proteinExistence type="predicted"/>
<dbReference type="EMBL" id="CAQQ02134499">
    <property type="status" value="NOT_ANNOTATED_CDS"/>
    <property type="molecule type" value="Genomic_DNA"/>
</dbReference>
<dbReference type="EnsemblMetazoa" id="MESCA002127-RA">
    <property type="protein sequence ID" value="MESCA002127-PA"/>
    <property type="gene ID" value="MESCA002127"/>
</dbReference>
<dbReference type="Proteomes" id="UP000015102">
    <property type="component" value="Unassembled WGS sequence"/>
</dbReference>
<organism evidence="2 3">
    <name type="scientific">Megaselia scalaris</name>
    <name type="common">Humpbacked fly</name>
    <name type="synonym">Phora scalaris</name>
    <dbReference type="NCBI Taxonomy" id="36166"/>
    <lineage>
        <taxon>Eukaryota</taxon>
        <taxon>Metazoa</taxon>
        <taxon>Ecdysozoa</taxon>
        <taxon>Arthropoda</taxon>
        <taxon>Hexapoda</taxon>
        <taxon>Insecta</taxon>
        <taxon>Pterygota</taxon>
        <taxon>Neoptera</taxon>
        <taxon>Endopterygota</taxon>
        <taxon>Diptera</taxon>
        <taxon>Brachycera</taxon>
        <taxon>Muscomorpha</taxon>
        <taxon>Platypezoidea</taxon>
        <taxon>Phoridae</taxon>
        <taxon>Megaseliini</taxon>
        <taxon>Megaselia</taxon>
    </lineage>
</organism>